<dbReference type="InterPro" id="IPR008851">
    <property type="entry name" value="TFIIF-alpha"/>
</dbReference>
<dbReference type="GO" id="GO:0032968">
    <property type="term" value="P:positive regulation of transcription elongation by RNA polymerase II"/>
    <property type="evidence" value="ECO:0007669"/>
    <property type="project" value="InterPro"/>
</dbReference>
<name>A0A4S4F299_CAMSN</name>
<feature type="transmembrane region" description="Helical" evidence="1">
    <location>
        <begin position="309"/>
        <end position="326"/>
    </location>
</feature>
<dbReference type="InterPro" id="IPR013083">
    <property type="entry name" value="Znf_RING/FYVE/PHD"/>
</dbReference>
<evidence type="ECO:0000256" key="1">
    <source>
        <dbReference type="SAM" id="Phobius"/>
    </source>
</evidence>
<dbReference type="PANTHER" id="PTHR13011">
    <property type="entry name" value="TFIIF-ALPHA"/>
    <property type="match status" value="1"/>
</dbReference>
<dbReference type="Gene3D" id="3.30.40.10">
    <property type="entry name" value="Zinc/RING finger domain, C3HC4 (zinc finger)"/>
    <property type="match status" value="1"/>
</dbReference>
<accession>A0A4S4F299</accession>
<reference evidence="2 3" key="1">
    <citation type="journal article" date="2018" name="Proc. Natl. Acad. Sci. U.S.A.">
        <title>Draft genome sequence of Camellia sinensis var. sinensis provides insights into the evolution of the tea genome and tea quality.</title>
        <authorList>
            <person name="Wei C."/>
            <person name="Yang H."/>
            <person name="Wang S."/>
            <person name="Zhao J."/>
            <person name="Liu C."/>
            <person name="Gao L."/>
            <person name="Xia E."/>
            <person name="Lu Y."/>
            <person name="Tai Y."/>
            <person name="She G."/>
            <person name="Sun J."/>
            <person name="Cao H."/>
            <person name="Tong W."/>
            <person name="Gao Q."/>
            <person name="Li Y."/>
            <person name="Deng W."/>
            <person name="Jiang X."/>
            <person name="Wang W."/>
            <person name="Chen Q."/>
            <person name="Zhang S."/>
            <person name="Li H."/>
            <person name="Wu J."/>
            <person name="Wang P."/>
            <person name="Li P."/>
            <person name="Shi C."/>
            <person name="Zheng F."/>
            <person name="Jian J."/>
            <person name="Huang B."/>
            <person name="Shan D."/>
            <person name="Shi M."/>
            <person name="Fang C."/>
            <person name="Yue Y."/>
            <person name="Li F."/>
            <person name="Li D."/>
            <person name="Wei S."/>
            <person name="Han B."/>
            <person name="Jiang C."/>
            <person name="Yin Y."/>
            <person name="Xia T."/>
            <person name="Zhang Z."/>
            <person name="Bennetzen J.L."/>
            <person name="Zhao S."/>
            <person name="Wan X."/>
        </authorList>
    </citation>
    <scope>NUCLEOTIDE SEQUENCE [LARGE SCALE GENOMIC DNA]</scope>
    <source>
        <strain evidence="3">cv. Shuchazao</strain>
        <tissue evidence="2">Leaf</tissue>
    </source>
</reference>
<protein>
    <recommendedName>
        <fullName evidence="4">Serine/threonine specific protein phosphatases domain-containing protein</fullName>
    </recommendedName>
</protein>
<proteinExistence type="predicted"/>
<comment type="caution">
    <text evidence="2">The sequence shown here is derived from an EMBL/GenBank/DDBJ whole genome shotgun (WGS) entry which is preliminary data.</text>
</comment>
<evidence type="ECO:0008006" key="4">
    <source>
        <dbReference type="Google" id="ProtNLM"/>
    </source>
</evidence>
<keyword evidence="3" id="KW-1185">Reference proteome</keyword>
<dbReference type="GO" id="GO:0006367">
    <property type="term" value="P:transcription initiation at RNA polymerase II promoter"/>
    <property type="evidence" value="ECO:0007669"/>
    <property type="project" value="InterPro"/>
</dbReference>
<evidence type="ECO:0000313" key="2">
    <source>
        <dbReference type="EMBL" id="THG23322.1"/>
    </source>
</evidence>
<keyword evidence="1" id="KW-0472">Membrane</keyword>
<dbReference type="GO" id="GO:0005674">
    <property type="term" value="C:transcription factor TFIIF complex"/>
    <property type="evidence" value="ECO:0007669"/>
    <property type="project" value="TreeGrafter"/>
</dbReference>
<dbReference type="GO" id="GO:0001096">
    <property type="term" value="F:TFIIF-class transcription factor complex binding"/>
    <property type="evidence" value="ECO:0007669"/>
    <property type="project" value="TreeGrafter"/>
</dbReference>
<dbReference type="PANTHER" id="PTHR13011:SF0">
    <property type="entry name" value="GENERAL TRANSCRIPTION FACTOR IIF SUBUNIT 1"/>
    <property type="match status" value="1"/>
</dbReference>
<dbReference type="Proteomes" id="UP000306102">
    <property type="component" value="Unassembled WGS sequence"/>
</dbReference>
<keyword evidence="1" id="KW-0812">Transmembrane</keyword>
<dbReference type="GO" id="GO:0016251">
    <property type="term" value="F:RNA polymerase II general transcription initiation factor activity"/>
    <property type="evidence" value="ECO:0007669"/>
    <property type="project" value="TreeGrafter"/>
</dbReference>
<evidence type="ECO:0000313" key="3">
    <source>
        <dbReference type="Proteomes" id="UP000306102"/>
    </source>
</evidence>
<gene>
    <name evidence="2" type="ORF">TEA_001244</name>
</gene>
<dbReference type="AlphaFoldDB" id="A0A4S4F299"/>
<keyword evidence="1" id="KW-1133">Transmembrane helix</keyword>
<dbReference type="STRING" id="542762.A0A4S4F299"/>
<dbReference type="EMBL" id="SDRB02000363">
    <property type="protein sequence ID" value="THG23322.1"/>
    <property type="molecule type" value="Genomic_DNA"/>
</dbReference>
<dbReference type="GO" id="GO:0003677">
    <property type="term" value="F:DNA binding"/>
    <property type="evidence" value="ECO:0007669"/>
    <property type="project" value="InterPro"/>
</dbReference>
<organism evidence="2 3">
    <name type="scientific">Camellia sinensis var. sinensis</name>
    <name type="common">China tea</name>
    <dbReference type="NCBI Taxonomy" id="542762"/>
    <lineage>
        <taxon>Eukaryota</taxon>
        <taxon>Viridiplantae</taxon>
        <taxon>Streptophyta</taxon>
        <taxon>Embryophyta</taxon>
        <taxon>Tracheophyta</taxon>
        <taxon>Spermatophyta</taxon>
        <taxon>Magnoliopsida</taxon>
        <taxon>eudicotyledons</taxon>
        <taxon>Gunneridae</taxon>
        <taxon>Pentapetalae</taxon>
        <taxon>asterids</taxon>
        <taxon>Ericales</taxon>
        <taxon>Theaceae</taxon>
        <taxon>Camellia</taxon>
    </lineage>
</organism>
<sequence length="372" mass="41547">MLCAVLSLVDINIPNGKHFTVCGDVHGQFVALKICAYDSKLNMYIDNQNYFRRMKPKVHVFHGHARADWLVDAKHAPGGKVDSGHVLYLSCQRYNALSFVDLVIEFDLKVTLLKGLRQEFTSSLQIALVAGILTPQTPQFRTGTIRFIKPFETRTSEINGHETKFLNSVVDMSGCGTSKDLYGSNCKHLTLCLSCGKSMAEKHNKCYECGTPITRLIREYNVRPCSSSDKNYFIGRFVTGRYSRYDTVMTAIAATTADTPVNLNYTAKAAVTGHGDFSFVPWTPNSAHHPFHAARKGGHGLGVRIAYDLAYELGLASLFFVFVMMMRWKRPLEWIRIADLGIAMEAWRASFERTHTPGGGGGGGEWEWSLKL</sequence>